<organism evidence="1 2">
    <name type="scientific">Candidatus Onthomorpha intestinigallinarum</name>
    <dbReference type="NCBI Taxonomy" id="2840880"/>
    <lineage>
        <taxon>Bacteria</taxon>
        <taxon>Pseudomonadati</taxon>
        <taxon>Bacteroidota</taxon>
        <taxon>Bacteroidia</taxon>
        <taxon>Bacteroidales</taxon>
        <taxon>Candidatus Onthomorpha</taxon>
    </lineage>
</organism>
<reference evidence="1" key="2">
    <citation type="submission" date="2021-04" db="EMBL/GenBank/DDBJ databases">
        <authorList>
            <person name="Gilroy R."/>
        </authorList>
    </citation>
    <scope>NUCLEOTIDE SEQUENCE</scope>
    <source>
        <strain evidence="1">Gambia16-930</strain>
    </source>
</reference>
<dbReference type="AlphaFoldDB" id="A0A9D1UHX7"/>
<dbReference type="EMBL" id="DXGG01000070">
    <property type="protein sequence ID" value="HIW87030.1"/>
    <property type="molecule type" value="Genomic_DNA"/>
</dbReference>
<accession>A0A9D1UHX7</accession>
<proteinExistence type="predicted"/>
<dbReference type="Proteomes" id="UP000824267">
    <property type="component" value="Unassembled WGS sequence"/>
</dbReference>
<name>A0A9D1UHX7_9BACT</name>
<sequence length="315" mass="36497">MIVTFDSNAYRNLVLNLTLDEAKKKIQEIKNFEREKKIIPMMCTTVAMELLTHLADPHNTRSFKSCLNACQVMYMHCGNSSEFRLLPLPETQIAKEYFNIENQKFIDTQIAIGQILFEISNSPCVNTVNAYRETIAAIKNFITSAEQTLADQVECMCKNLDPGFSNWTLFITNKENRRKYLNYIHSEDFQNATASAYLCALVMKLHEQGYKIELTEEQIRNQIKTYRESYQASLNLRVWFFSQLVNGGFDLNSNSRTNFLWDELILHFVGRKCNGDEILLVTSDKKMNEAAKKANQNVLIKTYDEYLNYIGMSNK</sequence>
<evidence type="ECO:0000313" key="2">
    <source>
        <dbReference type="Proteomes" id="UP000824267"/>
    </source>
</evidence>
<gene>
    <name evidence="1" type="ORF">IAC47_01990</name>
</gene>
<evidence type="ECO:0000313" key="1">
    <source>
        <dbReference type="EMBL" id="HIW87030.1"/>
    </source>
</evidence>
<protein>
    <submittedName>
        <fullName evidence="1">Uncharacterized protein</fullName>
    </submittedName>
</protein>
<comment type="caution">
    <text evidence="1">The sequence shown here is derived from an EMBL/GenBank/DDBJ whole genome shotgun (WGS) entry which is preliminary data.</text>
</comment>
<reference evidence="1" key="1">
    <citation type="journal article" date="2021" name="PeerJ">
        <title>Extensive microbial diversity within the chicken gut microbiome revealed by metagenomics and culture.</title>
        <authorList>
            <person name="Gilroy R."/>
            <person name="Ravi A."/>
            <person name="Getino M."/>
            <person name="Pursley I."/>
            <person name="Horton D.L."/>
            <person name="Alikhan N.F."/>
            <person name="Baker D."/>
            <person name="Gharbi K."/>
            <person name="Hall N."/>
            <person name="Watson M."/>
            <person name="Adriaenssens E.M."/>
            <person name="Foster-Nyarko E."/>
            <person name="Jarju S."/>
            <person name="Secka A."/>
            <person name="Antonio M."/>
            <person name="Oren A."/>
            <person name="Chaudhuri R.R."/>
            <person name="La Ragione R."/>
            <person name="Hildebrand F."/>
            <person name="Pallen M.J."/>
        </authorList>
    </citation>
    <scope>NUCLEOTIDE SEQUENCE</scope>
    <source>
        <strain evidence="1">Gambia16-930</strain>
    </source>
</reference>